<dbReference type="InterPro" id="IPR036397">
    <property type="entry name" value="RNaseH_sf"/>
</dbReference>
<accession>A0AAE9J6G3</accession>
<dbReference type="FunFam" id="3.30.420.10:FF:000140">
    <property type="entry name" value="Protein CBG03114"/>
    <property type="match status" value="3"/>
</dbReference>
<keyword evidence="2" id="KW-1185">Reference proteome</keyword>
<dbReference type="InterPro" id="IPR050092">
    <property type="entry name" value="RNase_H"/>
</dbReference>
<dbReference type="Proteomes" id="UP000829354">
    <property type="component" value="Chromosome II"/>
</dbReference>
<proteinExistence type="predicted"/>
<dbReference type="PANTHER" id="PTHR10642:SF26">
    <property type="entry name" value="RIBONUCLEASE H1"/>
    <property type="match status" value="1"/>
</dbReference>
<evidence type="ECO:0008006" key="3">
    <source>
        <dbReference type="Google" id="ProtNLM"/>
    </source>
</evidence>
<dbReference type="GO" id="GO:0003676">
    <property type="term" value="F:nucleic acid binding"/>
    <property type="evidence" value="ECO:0007669"/>
    <property type="project" value="InterPro"/>
</dbReference>
<evidence type="ECO:0000313" key="1">
    <source>
        <dbReference type="EMBL" id="UMM17716.1"/>
    </source>
</evidence>
<reference evidence="1 2" key="1">
    <citation type="submission" date="2022-04" db="EMBL/GenBank/DDBJ databases">
        <title>Chromosome-level reference genomes for two strains of Caenorhabditis briggsae: an improved platform for comparative genomics.</title>
        <authorList>
            <person name="Stevens L."/>
            <person name="Andersen E."/>
        </authorList>
    </citation>
    <scope>NUCLEOTIDE SEQUENCE [LARGE SCALE GENOMIC DNA]</scope>
    <source>
        <strain evidence="1">VX34</strain>
        <tissue evidence="1">Whole-organism</tissue>
    </source>
</reference>
<dbReference type="PANTHER" id="PTHR10642">
    <property type="entry name" value="RIBONUCLEASE H1"/>
    <property type="match status" value="1"/>
</dbReference>
<name>A0AAE9J6G3_CAEBR</name>
<sequence length="545" mass="61852">MQTEWVDAFGTPIVYIFGVSSDEGKADARAGYGIDWGPVKSKKIGAVAFGEKTELRALLTAIWVAINEASECKIPSIVIRHRSRKLDEALKRDRSSLENSKDNDEDLFAAIQEIMNILPVSIERTNAIRMFNVAAQRARRTIGQHSTAVEPYTNHQFEEGYRIVDIHGACYDGIPNAKAAYGIYWGEGDPRNENGTVNGMQSSYRAYFIALYRALAVALDSNHDELIIRSRGVDIHNCISKKIYPTEKNRDLFGKLCSVMPRFKKLIHWMSQKDLNVNGQIEAEHLAKIISGNIPKHVTIFGMATANDGIGRYGIYWRPGDRRNGSGWVEGPHSRLCLEMAALEVAIKNGIDQYVQHLTVYTDSEDLKEYITNWRHVWRDTSWPPPMSSVDSSCVTLCRDLTSMLDRITVEVRDGKEGYIDEARKLADSVQAFRTVRTFGTVQRGNNEDVGRYGLYWLLDQTEAEYGFVDGVASEIRSKQTAIIRAFQIALRKGFTKIVIQSDLIKKEGLDDKLQREIKNFEKLFEVVRYEENHSDEFVKLLETM</sequence>
<protein>
    <recommendedName>
        <fullName evidence="3">RNase H type-1 domain-containing protein</fullName>
    </recommendedName>
</protein>
<dbReference type="SUPFAM" id="SSF53098">
    <property type="entry name" value="Ribonuclease H-like"/>
    <property type="match status" value="2"/>
</dbReference>
<dbReference type="EMBL" id="CP092621">
    <property type="protein sequence ID" value="UMM17716.1"/>
    <property type="molecule type" value="Genomic_DNA"/>
</dbReference>
<dbReference type="AlphaFoldDB" id="A0AAE9J6G3"/>
<dbReference type="InterPro" id="IPR012337">
    <property type="entry name" value="RNaseH-like_sf"/>
</dbReference>
<dbReference type="Gene3D" id="3.30.420.10">
    <property type="entry name" value="Ribonuclease H-like superfamily/Ribonuclease H"/>
    <property type="match status" value="3"/>
</dbReference>
<gene>
    <name evidence="1" type="ORF">L5515_014126</name>
</gene>
<organism evidence="1 2">
    <name type="scientific">Caenorhabditis briggsae</name>
    <dbReference type="NCBI Taxonomy" id="6238"/>
    <lineage>
        <taxon>Eukaryota</taxon>
        <taxon>Metazoa</taxon>
        <taxon>Ecdysozoa</taxon>
        <taxon>Nematoda</taxon>
        <taxon>Chromadorea</taxon>
        <taxon>Rhabditida</taxon>
        <taxon>Rhabditina</taxon>
        <taxon>Rhabditomorpha</taxon>
        <taxon>Rhabditoidea</taxon>
        <taxon>Rhabditidae</taxon>
        <taxon>Peloderinae</taxon>
        <taxon>Caenorhabditis</taxon>
    </lineage>
</organism>
<evidence type="ECO:0000313" key="2">
    <source>
        <dbReference type="Proteomes" id="UP000829354"/>
    </source>
</evidence>